<dbReference type="Pfam" id="PF01734">
    <property type="entry name" value="Patatin"/>
    <property type="match status" value="1"/>
</dbReference>
<gene>
    <name evidence="3" type="ORF">DF3PB_1540007</name>
</gene>
<sequence length="396" mass="42701">MSRDEHLFGPGPKRILALDGGGVRGIISLAFLERIEALLAARAGREARRGGGPAAPPFRLGDYFDLIGGTSTGSLIATGLALGFSVGQLIAMYLTLARQGFRGARWHGGILIPKFRTRPLVELLKRQIGETTLGSEQILTGLAIVAKRLDTGSVWVFHNNPRAPYFDPAERDPQAVPNRDLPLVNLVRASTAAPTFFAPERIEVARGVSGVFVDGGVSPHNNPSLLLLMLAGIEGYGYRWPLGAENLLLCSVGTGEQPVTHDSAALTAATSATVALHALTSTMNDCKWLNQALLQWIGVCPTLWPIDSEIGDLSHDRFGGGAFLHYLRYDLLLERRWLNRTLGLAATDRELAALAQMDRPEQVERLLELGRAAAAVQVQDPHFPTRFDAVGQAAVA</sequence>
<accession>A0A380TBN1</accession>
<organism evidence="3">
    <name type="scientific">metagenome</name>
    <dbReference type="NCBI Taxonomy" id="256318"/>
    <lineage>
        <taxon>unclassified sequences</taxon>
        <taxon>metagenomes</taxon>
    </lineage>
</organism>
<name>A0A380TBN1_9ZZZZ</name>
<evidence type="ECO:0000313" key="3">
    <source>
        <dbReference type="EMBL" id="SUS04889.1"/>
    </source>
</evidence>
<evidence type="ECO:0000256" key="1">
    <source>
        <dbReference type="ARBA" id="ARBA00023098"/>
    </source>
</evidence>
<dbReference type="InterPro" id="IPR016035">
    <property type="entry name" value="Acyl_Trfase/lysoPLipase"/>
</dbReference>
<dbReference type="PANTHER" id="PTHR24185:SF8">
    <property type="entry name" value="PNPLA DOMAIN-CONTAINING PROTEIN"/>
    <property type="match status" value="1"/>
</dbReference>
<dbReference type="PROSITE" id="PS51635">
    <property type="entry name" value="PNPLA"/>
    <property type="match status" value="1"/>
</dbReference>
<dbReference type="GO" id="GO:0016020">
    <property type="term" value="C:membrane"/>
    <property type="evidence" value="ECO:0007669"/>
    <property type="project" value="TreeGrafter"/>
</dbReference>
<proteinExistence type="predicted"/>
<dbReference type="SUPFAM" id="SSF52151">
    <property type="entry name" value="FabD/lysophospholipase-like"/>
    <property type="match status" value="1"/>
</dbReference>
<keyword evidence="1" id="KW-0443">Lipid metabolism</keyword>
<dbReference type="InterPro" id="IPR002641">
    <property type="entry name" value="PNPLA_dom"/>
</dbReference>
<dbReference type="AlphaFoldDB" id="A0A380TBN1"/>
<reference evidence="3" key="1">
    <citation type="submission" date="2018-07" db="EMBL/GenBank/DDBJ databases">
        <authorList>
            <person name="Quirk P.G."/>
            <person name="Krulwich T.A."/>
        </authorList>
    </citation>
    <scope>NUCLEOTIDE SEQUENCE</scope>
</reference>
<dbReference type="GO" id="GO:0019369">
    <property type="term" value="P:arachidonate metabolic process"/>
    <property type="evidence" value="ECO:0007669"/>
    <property type="project" value="TreeGrafter"/>
</dbReference>
<dbReference type="Gene3D" id="3.40.1090.10">
    <property type="entry name" value="Cytosolic phospholipase A2 catalytic domain"/>
    <property type="match status" value="1"/>
</dbReference>
<protein>
    <submittedName>
        <fullName evidence="3">Patatin</fullName>
    </submittedName>
</protein>
<feature type="domain" description="PNPLA" evidence="2">
    <location>
        <begin position="16"/>
        <end position="228"/>
    </location>
</feature>
<dbReference type="GO" id="GO:0047499">
    <property type="term" value="F:calcium-independent phospholipase A2 activity"/>
    <property type="evidence" value="ECO:0007669"/>
    <property type="project" value="TreeGrafter"/>
</dbReference>
<evidence type="ECO:0000259" key="2">
    <source>
        <dbReference type="PROSITE" id="PS51635"/>
    </source>
</evidence>
<dbReference type="EMBL" id="UIDG01000062">
    <property type="protein sequence ID" value="SUS04889.1"/>
    <property type="molecule type" value="Genomic_DNA"/>
</dbReference>
<dbReference type="PANTHER" id="PTHR24185">
    <property type="entry name" value="CALCIUM-INDEPENDENT PHOSPHOLIPASE A2-GAMMA"/>
    <property type="match status" value="1"/>
</dbReference>